<organism evidence="1 2">
    <name type="scientific">Falsarthrobacter nasiphocae</name>
    <dbReference type="NCBI Taxonomy" id="189863"/>
    <lineage>
        <taxon>Bacteria</taxon>
        <taxon>Bacillati</taxon>
        <taxon>Actinomycetota</taxon>
        <taxon>Actinomycetes</taxon>
        <taxon>Micrococcales</taxon>
        <taxon>Micrococcaceae</taxon>
        <taxon>Falsarthrobacter</taxon>
    </lineage>
</organism>
<dbReference type="RefSeq" id="WP_309849998.1">
    <property type="nucleotide sequence ID" value="NZ_BAAAIU010000042.1"/>
</dbReference>
<dbReference type="Proteomes" id="UP001247307">
    <property type="component" value="Unassembled WGS sequence"/>
</dbReference>
<dbReference type="InterPro" id="IPR029033">
    <property type="entry name" value="His_PPase_superfam"/>
</dbReference>
<dbReference type="CDD" id="cd07067">
    <property type="entry name" value="HP_PGM_like"/>
    <property type="match status" value="1"/>
</dbReference>
<keyword evidence="2" id="KW-1185">Reference proteome</keyword>
<gene>
    <name evidence="1" type="ORF">J2S35_000743</name>
</gene>
<dbReference type="Pfam" id="PF00300">
    <property type="entry name" value="His_Phos_1"/>
    <property type="match status" value="1"/>
</dbReference>
<proteinExistence type="predicted"/>
<reference evidence="1" key="1">
    <citation type="submission" date="2023-07" db="EMBL/GenBank/DDBJ databases">
        <title>Sequencing the genomes of 1000 actinobacteria strains.</title>
        <authorList>
            <person name="Klenk H.-P."/>
        </authorList>
    </citation>
    <scope>NUCLEOTIDE SEQUENCE</scope>
    <source>
        <strain evidence="1">DSM 13988</strain>
    </source>
</reference>
<accession>A0AAE4C5T2</accession>
<keyword evidence="1" id="KW-0378">Hydrolase</keyword>
<dbReference type="GO" id="GO:0016787">
    <property type="term" value="F:hydrolase activity"/>
    <property type="evidence" value="ECO:0007669"/>
    <property type="project" value="UniProtKB-KW"/>
</dbReference>
<evidence type="ECO:0000313" key="1">
    <source>
        <dbReference type="EMBL" id="MDR6891803.1"/>
    </source>
</evidence>
<name>A0AAE4C5T2_9MICC</name>
<protein>
    <submittedName>
        <fullName evidence="1">Phosphohistidine phosphatase</fullName>
        <ecNumber evidence="1">3.1.3.-</ecNumber>
    </submittedName>
</protein>
<dbReference type="EC" id="3.1.3.-" evidence="1"/>
<dbReference type="PANTHER" id="PTHR47623">
    <property type="entry name" value="OS09G0287300 PROTEIN"/>
    <property type="match status" value="1"/>
</dbReference>
<dbReference type="PANTHER" id="PTHR47623:SF1">
    <property type="entry name" value="OS09G0287300 PROTEIN"/>
    <property type="match status" value="1"/>
</dbReference>
<sequence length="168" mass="18127">MRRLSIVRHATAAFPRGVEDHERPLSAAGHAQAPLVGEALKEHGWVPECILVSSALRTRQTAAWIGESLGEQGPTPRLMDGLYNATAAEIVSVINQAPATVDSLLIVAHMPGVQETAMRLASMDSDQEAVIEMATEYPTAGLCLFETDTPWAELDGRDARLLSFIAPR</sequence>
<evidence type="ECO:0000313" key="2">
    <source>
        <dbReference type="Proteomes" id="UP001247307"/>
    </source>
</evidence>
<dbReference type="Gene3D" id="3.40.50.1240">
    <property type="entry name" value="Phosphoglycerate mutase-like"/>
    <property type="match status" value="1"/>
</dbReference>
<dbReference type="AlphaFoldDB" id="A0AAE4C5T2"/>
<dbReference type="InterPro" id="IPR013078">
    <property type="entry name" value="His_Pase_superF_clade-1"/>
</dbReference>
<comment type="caution">
    <text evidence="1">The sequence shown here is derived from an EMBL/GenBank/DDBJ whole genome shotgun (WGS) entry which is preliminary data.</text>
</comment>
<dbReference type="EMBL" id="JAVDUI010000001">
    <property type="protein sequence ID" value="MDR6891803.1"/>
    <property type="molecule type" value="Genomic_DNA"/>
</dbReference>
<dbReference type="SUPFAM" id="SSF53254">
    <property type="entry name" value="Phosphoglycerate mutase-like"/>
    <property type="match status" value="1"/>
</dbReference>